<evidence type="ECO:0000256" key="1">
    <source>
        <dbReference type="ARBA" id="ARBA00007228"/>
    </source>
</evidence>
<dbReference type="Gene3D" id="3.30.1330.30">
    <property type="match status" value="1"/>
</dbReference>
<dbReference type="PANTHER" id="PTHR43191:SF2">
    <property type="entry name" value="RRNA METHYLTRANSFERASE 3, MITOCHONDRIAL"/>
    <property type="match status" value="1"/>
</dbReference>
<gene>
    <name evidence="5" type="ORF">GCM10007047_33630</name>
</gene>
<proteinExistence type="inferred from homology"/>
<evidence type="ECO:0000259" key="4">
    <source>
        <dbReference type="SMART" id="SM00967"/>
    </source>
</evidence>
<dbReference type="EMBL" id="BMXG01000035">
    <property type="protein sequence ID" value="GHC13551.1"/>
    <property type="molecule type" value="Genomic_DNA"/>
</dbReference>
<dbReference type="Pfam" id="PF22435">
    <property type="entry name" value="MRM3-like_sub_bind"/>
    <property type="match status" value="1"/>
</dbReference>
<dbReference type="InterPro" id="IPR029028">
    <property type="entry name" value="Alpha/beta_knot_MTases"/>
</dbReference>
<dbReference type="InterPro" id="IPR053888">
    <property type="entry name" value="MRM3-like_sub_bind"/>
</dbReference>
<evidence type="ECO:0000256" key="2">
    <source>
        <dbReference type="ARBA" id="ARBA00022603"/>
    </source>
</evidence>
<dbReference type="PANTHER" id="PTHR43191">
    <property type="entry name" value="RRNA METHYLTRANSFERASE 3"/>
    <property type="match status" value="1"/>
</dbReference>
<dbReference type="GO" id="GO:0003723">
    <property type="term" value="F:RNA binding"/>
    <property type="evidence" value="ECO:0007669"/>
    <property type="project" value="InterPro"/>
</dbReference>
<dbReference type="InterPro" id="IPR051259">
    <property type="entry name" value="rRNA_Methyltransferase"/>
</dbReference>
<dbReference type="GO" id="GO:0006396">
    <property type="term" value="P:RNA processing"/>
    <property type="evidence" value="ECO:0007669"/>
    <property type="project" value="InterPro"/>
</dbReference>
<keyword evidence="2 5" id="KW-0489">Methyltransferase</keyword>
<dbReference type="SMART" id="SM00967">
    <property type="entry name" value="SpoU_sub_bind"/>
    <property type="match status" value="1"/>
</dbReference>
<organism evidence="5 6">
    <name type="scientific">Cerasicoccus arenae</name>
    <dbReference type="NCBI Taxonomy" id="424488"/>
    <lineage>
        <taxon>Bacteria</taxon>
        <taxon>Pseudomonadati</taxon>
        <taxon>Verrucomicrobiota</taxon>
        <taxon>Opitutia</taxon>
        <taxon>Puniceicoccales</taxon>
        <taxon>Cerasicoccaceae</taxon>
        <taxon>Cerasicoccus</taxon>
    </lineage>
</organism>
<dbReference type="SUPFAM" id="SSF75217">
    <property type="entry name" value="alpha/beta knot"/>
    <property type="match status" value="1"/>
</dbReference>
<comment type="similarity">
    <text evidence="1">Belongs to the class IV-like SAM-binding methyltransferase superfamily. RNA methyltransferase TrmH family.</text>
</comment>
<dbReference type="CDD" id="cd18104">
    <property type="entry name" value="SpoU-like_RNA-MTase"/>
    <property type="match status" value="1"/>
</dbReference>
<dbReference type="GO" id="GO:0005737">
    <property type="term" value="C:cytoplasm"/>
    <property type="evidence" value="ECO:0007669"/>
    <property type="project" value="UniProtKB-ARBA"/>
</dbReference>
<dbReference type="GO" id="GO:0008173">
    <property type="term" value="F:RNA methyltransferase activity"/>
    <property type="evidence" value="ECO:0007669"/>
    <property type="project" value="InterPro"/>
</dbReference>
<protein>
    <submittedName>
        <fullName evidence="5">rRNA methyltransferase</fullName>
    </submittedName>
</protein>
<dbReference type="RefSeq" id="WP_200163243.1">
    <property type="nucleotide sequence ID" value="NZ_BMXG01000035.1"/>
</dbReference>
<dbReference type="InterPro" id="IPR029026">
    <property type="entry name" value="tRNA_m1G_MTases_N"/>
</dbReference>
<reference evidence="5" key="1">
    <citation type="journal article" date="2014" name="Int. J. Syst. Evol. Microbiol.">
        <title>Complete genome sequence of Corynebacterium casei LMG S-19264T (=DSM 44701T), isolated from a smear-ripened cheese.</title>
        <authorList>
            <consortium name="US DOE Joint Genome Institute (JGI-PGF)"/>
            <person name="Walter F."/>
            <person name="Albersmeier A."/>
            <person name="Kalinowski J."/>
            <person name="Ruckert C."/>
        </authorList>
    </citation>
    <scope>NUCLEOTIDE SEQUENCE</scope>
    <source>
        <strain evidence="5">KCTC 12870</strain>
    </source>
</reference>
<dbReference type="InterPro" id="IPR013123">
    <property type="entry name" value="SpoU_subst-bd"/>
</dbReference>
<comment type="caution">
    <text evidence="5">The sequence shown here is derived from an EMBL/GenBank/DDBJ whole genome shotgun (WGS) entry which is preliminary data.</text>
</comment>
<keyword evidence="6" id="KW-1185">Reference proteome</keyword>
<keyword evidence="3" id="KW-0808">Transferase</keyword>
<dbReference type="InterPro" id="IPR001537">
    <property type="entry name" value="SpoU_MeTrfase"/>
</dbReference>
<accession>A0A8J3DL76</accession>
<dbReference type="Gene3D" id="3.40.1280.10">
    <property type="match status" value="1"/>
</dbReference>
<evidence type="ECO:0000313" key="6">
    <source>
        <dbReference type="Proteomes" id="UP000642829"/>
    </source>
</evidence>
<evidence type="ECO:0000256" key="3">
    <source>
        <dbReference type="ARBA" id="ARBA00022679"/>
    </source>
</evidence>
<feature type="domain" description="RNA 2-O ribose methyltransferase substrate binding" evidence="4">
    <location>
        <begin position="20"/>
        <end position="97"/>
    </location>
</feature>
<sequence>MKNLVKLRAAKERTAQGCYIIEGELELSRALAAGVKLRELFVCPEHWRDTASANQLVAEAEKRQAKVSEATREVFAKISLREGPDGLLGVADLSSHTLDALTLPDRPLVVVVEKIEKPGNLGALIRTAEAVGAHALIACDPVADFENPQVIRNSRGLVFALSCVAAEQAQVDAFLAEHGIRVAATTPDTDLAHWDADLTGPLAVMAGAEHDGLSDYWLHRAEIKIRIPMQGQADSLNVNTAAAIVLFEALRQRT</sequence>
<dbReference type="Pfam" id="PF00588">
    <property type="entry name" value="SpoU_methylase"/>
    <property type="match status" value="1"/>
</dbReference>
<dbReference type="InterPro" id="IPR029064">
    <property type="entry name" value="Ribosomal_eL30-like_sf"/>
</dbReference>
<dbReference type="Proteomes" id="UP000642829">
    <property type="component" value="Unassembled WGS sequence"/>
</dbReference>
<dbReference type="GO" id="GO:0032259">
    <property type="term" value="P:methylation"/>
    <property type="evidence" value="ECO:0007669"/>
    <property type="project" value="UniProtKB-KW"/>
</dbReference>
<reference evidence="5" key="2">
    <citation type="submission" date="2020-09" db="EMBL/GenBank/DDBJ databases">
        <authorList>
            <person name="Sun Q."/>
            <person name="Kim S."/>
        </authorList>
    </citation>
    <scope>NUCLEOTIDE SEQUENCE</scope>
    <source>
        <strain evidence="5">KCTC 12870</strain>
    </source>
</reference>
<dbReference type="SUPFAM" id="SSF55315">
    <property type="entry name" value="L30e-like"/>
    <property type="match status" value="1"/>
</dbReference>
<evidence type="ECO:0000313" key="5">
    <source>
        <dbReference type="EMBL" id="GHC13551.1"/>
    </source>
</evidence>
<dbReference type="AlphaFoldDB" id="A0A8J3DL76"/>
<name>A0A8J3DL76_9BACT</name>